<gene>
    <name evidence="1" type="ORF">MTR66_12835</name>
</gene>
<sequence length="76" mass="8357">MRTVRPATRHIFPNFPACRIWDAPSRTKGRMLHLHTTLGSHTFQAIDNPKNLMLSLQGAAQQNSCVMASAAANKAV</sequence>
<proteinExistence type="predicted"/>
<reference evidence="1 2" key="1">
    <citation type="submission" date="2022-04" db="EMBL/GenBank/DDBJ databases">
        <title>Identification of a novel bacterium isolated from mangrove sediments.</title>
        <authorList>
            <person name="Pan X."/>
        </authorList>
    </citation>
    <scope>NUCLEOTIDE SEQUENCE [LARGE SCALE GENOMIC DNA]</scope>
    <source>
        <strain evidence="1 2">B2638</strain>
    </source>
</reference>
<evidence type="ECO:0000313" key="1">
    <source>
        <dbReference type="EMBL" id="MCJ2187699.1"/>
    </source>
</evidence>
<accession>A0ABT0BRM9</accession>
<comment type="caution">
    <text evidence="1">The sequence shown here is derived from an EMBL/GenBank/DDBJ whole genome shotgun (WGS) entry which is preliminary data.</text>
</comment>
<evidence type="ECO:0000313" key="2">
    <source>
        <dbReference type="Proteomes" id="UP001202281"/>
    </source>
</evidence>
<name>A0ABT0BRM9_9SPHN</name>
<keyword evidence="2" id="KW-1185">Reference proteome</keyword>
<dbReference type="EMBL" id="JALHLG010000017">
    <property type="protein sequence ID" value="MCJ2187699.1"/>
    <property type="molecule type" value="Genomic_DNA"/>
</dbReference>
<dbReference type="RefSeq" id="WP_243921642.1">
    <property type="nucleotide sequence ID" value="NZ_JALHLG010000017.1"/>
</dbReference>
<organism evidence="1 2">
    <name type="scientific">Novosphingobium beihaiensis</name>
    <dbReference type="NCBI Taxonomy" id="2930389"/>
    <lineage>
        <taxon>Bacteria</taxon>
        <taxon>Pseudomonadati</taxon>
        <taxon>Pseudomonadota</taxon>
        <taxon>Alphaproteobacteria</taxon>
        <taxon>Sphingomonadales</taxon>
        <taxon>Sphingomonadaceae</taxon>
        <taxon>Novosphingobium</taxon>
    </lineage>
</organism>
<dbReference type="Proteomes" id="UP001202281">
    <property type="component" value="Unassembled WGS sequence"/>
</dbReference>
<protein>
    <submittedName>
        <fullName evidence="1">Uncharacterized protein</fullName>
    </submittedName>
</protein>